<keyword evidence="8" id="KW-1185">Reference proteome</keyword>
<evidence type="ECO:0000256" key="2">
    <source>
        <dbReference type="ARBA" id="ARBA00022691"/>
    </source>
</evidence>
<dbReference type="InterPro" id="IPR006638">
    <property type="entry name" value="Elp3/MiaA/NifB-like_rSAM"/>
</dbReference>
<dbReference type="PANTHER" id="PTHR11228">
    <property type="entry name" value="RADICAL SAM DOMAIN PROTEIN"/>
    <property type="match status" value="1"/>
</dbReference>
<dbReference type="OrthoDB" id="9782387at2"/>
<dbReference type="GO" id="GO:0046872">
    <property type="term" value="F:metal ion binding"/>
    <property type="evidence" value="ECO:0007669"/>
    <property type="project" value="UniProtKB-KW"/>
</dbReference>
<dbReference type="CDD" id="cd01335">
    <property type="entry name" value="Radical_SAM"/>
    <property type="match status" value="1"/>
</dbReference>
<keyword evidence="5" id="KW-0411">Iron-sulfur</keyword>
<dbReference type="PROSITE" id="PS51918">
    <property type="entry name" value="RADICAL_SAM"/>
    <property type="match status" value="1"/>
</dbReference>
<gene>
    <name evidence="7" type="ORF">MTBBW1_2560021</name>
</gene>
<keyword evidence="3" id="KW-0479">Metal-binding</keyword>
<dbReference type="Gene3D" id="3.20.20.70">
    <property type="entry name" value="Aldolase class I"/>
    <property type="match status" value="1"/>
</dbReference>
<keyword evidence="2" id="KW-0949">S-adenosyl-L-methionine</keyword>
<dbReference type="SFLD" id="SFLDG01067">
    <property type="entry name" value="SPASM/twitch_domain_containing"/>
    <property type="match status" value="1"/>
</dbReference>
<dbReference type="Pfam" id="PF04055">
    <property type="entry name" value="Radical_SAM"/>
    <property type="match status" value="1"/>
</dbReference>
<evidence type="ECO:0000256" key="1">
    <source>
        <dbReference type="ARBA" id="ARBA00001966"/>
    </source>
</evidence>
<dbReference type="RefSeq" id="WP_080809714.1">
    <property type="nucleotide sequence ID" value="NZ_LT828570.1"/>
</dbReference>
<dbReference type="SMART" id="SM00729">
    <property type="entry name" value="Elp3"/>
    <property type="match status" value="1"/>
</dbReference>
<reference evidence="7 8" key="1">
    <citation type="submission" date="2017-03" db="EMBL/GenBank/DDBJ databases">
        <authorList>
            <person name="Afonso C.L."/>
            <person name="Miller P.J."/>
            <person name="Scott M.A."/>
            <person name="Spackman E."/>
            <person name="Goraichik I."/>
            <person name="Dimitrov K.M."/>
            <person name="Suarez D.L."/>
            <person name="Swayne D.E."/>
        </authorList>
    </citation>
    <scope>NUCLEOTIDE SEQUENCE [LARGE SCALE GENOMIC DNA]</scope>
    <source>
        <strain evidence="7">PRJEB14757</strain>
    </source>
</reference>
<proteinExistence type="predicted"/>
<dbReference type="SUPFAM" id="SSF102114">
    <property type="entry name" value="Radical SAM enzymes"/>
    <property type="match status" value="1"/>
</dbReference>
<organism evidence="7 8">
    <name type="scientific">Desulfamplus magnetovallimortis</name>
    <dbReference type="NCBI Taxonomy" id="1246637"/>
    <lineage>
        <taxon>Bacteria</taxon>
        <taxon>Pseudomonadati</taxon>
        <taxon>Thermodesulfobacteriota</taxon>
        <taxon>Desulfobacteria</taxon>
        <taxon>Desulfobacterales</taxon>
        <taxon>Desulfobacteraceae</taxon>
        <taxon>Desulfamplus</taxon>
    </lineage>
</organism>
<accession>A0A1W1HET6</accession>
<sequence>MSLLYTKYKIFHYTDKINSLPETSNEILAPIHVRIKPTNICNHRCRYCAYRKDNLQLGQDMAIRDTIPCAKMLEIVDDLSEMGVKAITFSGGGDPLCYPDIIPTLKRLMETSIQFATLTNGARLQGEIAELFAHYGTWIRISMDGWDDASYKYYRRAGANEYSKIINNMREFKKLDGKCYLGVSLIIDNYNHDKIFDSIQRLSDIGVDSVKISPCIISNKGKENNEYHKPLFKQVKRDIQRARQKFETQNFQIYDAYHELDDKFNKPYEWCPYQQILPVIGADLNVYPCQDKAYNLKASLGSIAQKRFTDFWFEKKKRFFYIKPSKECSHHCVANEKNQIILEYLDADKEHICFV</sequence>
<dbReference type="EMBL" id="FWEV01000175">
    <property type="protein sequence ID" value="SLM30980.1"/>
    <property type="molecule type" value="Genomic_DNA"/>
</dbReference>
<name>A0A1W1HET6_9BACT</name>
<keyword evidence="4" id="KW-0408">Iron</keyword>
<comment type="cofactor">
    <cofactor evidence="1">
        <name>[4Fe-4S] cluster</name>
        <dbReference type="ChEBI" id="CHEBI:49883"/>
    </cofactor>
</comment>
<evidence type="ECO:0000313" key="7">
    <source>
        <dbReference type="EMBL" id="SLM30980.1"/>
    </source>
</evidence>
<dbReference type="GO" id="GO:0051536">
    <property type="term" value="F:iron-sulfur cluster binding"/>
    <property type="evidence" value="ECO:0007669"/>
    <property type="project" value="UniProtKB-KW"/>
</dbReference>
<evidence type="ECO:0000313" key="8">
    <source>
        <dbReference type="Proteomes" id="UP000191931"/>
    </source>
</evidence>
<dbReference type="InterPro" id="IPR013785">
    <property type="entry name" value="Aldolase_TIM"/>
</dbReference>
<dbReference type="InterPro" id="IPR007197">
    <property type="entry name" value="rSAM"/>
</dbReference>
<dbReference type="InterPro" id="IPR050377">
    <property type="entry name" value="Radical_SAM_PqqE_MftC-like"/>
</dbReference>
<evidence type="ECO:0000256" key="4">
    <source>
        <dbReference type="ARBA" id="ARBA00023004"/>
    </source>
</evidence>
<evidence type="ECO:0000256" key="3">
    <source>
        <dbReference type="ARBA" id="ARBA00022723"/>
    </source>
</evidence>
<feature type="domain" description="Radical SAM core" evidence="6">
    <location>
        <begin position="27"/>
        <end position="255"/>
    </location>
</feature>
<protein>
    <submittedName>
        <fullName evidence="7">Radical SAM domain protein</fullName>
    </submittedName>
</protein>
<evidence type="ECO:0000256" key="5">
    <source>
        <dbReference type="ARBA" id="ARBA00023014"/>
    </source>
</evidence>
<evidence type="ECO:0000259" key="6">
    <source>
        <dbReference type="PROSITE" id="PS51918"/>
    </source>
</evidence>
<dbReference type="Proteomes" id="UP000191931">
    <property type="component" value="Unassembled WGS sequence"/>
</dbReference>
<dbReference type="GO" id="GO:0003824">
    <property type="term" value="F:catalytic activity"/>
    <property type="evidence" value="ECO:0007669"/>
    <property type="project" value="InterPro"/>
</dbReference>
<dbReference type="InterPro" id="IPR058240">
    <property type="entry name" value="rSAM_sf"/>
</dbReference>
<dbReference type="SFLD" id="SFLDS00029">
    <property type="entry name" value="Radical_SAM"/>
    <property type="match status" value="1"/>
</dbReference>
<dbReference type="STRING" id="1246637.MTBBW1_2560021"/>
<dbReference type="PANTHER" id="PTHR11228:SF7">
    <property type="entry name" value="PQQA PEPTIDE CYCLASE"/>
    <property type="match status" value="1"/>
</dbReference>
<dbReference type="AlphaFoldDB" id="A0A1W1HET6"/>